<evidence type="ECO:0000259" key="6">
    <source>
        <dbReference type="Pfam" id="PF16421"/>
    </source>
</evidence>
<comment type="similarity">
    <text evidence="1">Belongs to the E2F/DP family.</text>
</comment>
<dbReference type="PANTHER" id="PTHR12081">
    <property type="entry name" value="TRANSCRIPTION FACTOR E2F"/>
    <property type="match status" value="1"/>
</dbReference>
<dbReference type="GeneID" id="114504892"/>
<accession>A0A7E6CZV6</accession>
<dbReference type="SUPFAM" id="SSF144074">
    <property type="entry name" value="E2F-DP heterodimerization region"/>
    <property type="match status" value="1"/>
</dbReference>
<organism evidence="7 8">
    <name type="scientific">Phyllostomus discolor</name>
    <name type="common">pale spear-nosed bat</name>
    <dbReference type="NCBI Taxonomy" id="89673"/>
    <lineage>
        <taxon>Eukaryota</taxon>
        <taxon>Metazoa</taxon>
        <taxon>Chordata</taxon>
        <taxon>Craniata</taxon>
        <taxon>Vertebrata</taxon>
        <taxon>Euteleostomi</taxon>
        <taxon>Mammalia</taxon>
        <taxon>Eutheria</taxon>
        <taxon>Laurasiatheria</taxon>
        <taxon>Chiroptera</taxon>
        <taxon>Yangochiroptera</taxon>
        <taxon>Phyllostomidae</taxon>
        <taxon>Phyllostominae</taxon>
        <taxon>Phyllostomus</taxon>
    </lineage>
</organism>
<reference evidence="8" key="1">
    <citation type="submission" date="2025-08" db="UniProtKB">
        <authorList>
            <consortium name="RefSeq"/>
        </authorList>
    </citation>
    <scope>IDENTIFICATION</scope>
    <source>
        <tissue evidence="8">Muscle</tissue>
    </source>
</reference>
<dbReference type="AlphaFoldDB" id="A0A7E6CZV6"/>
<keyword evidence="2" id="KW-0805">Transcription regulation</keyword>
<keyword evidence="7" id="KW-1185">Reference proteome</keyword>
<evidence type="ECO:0000313" key="7">
    <source>
        <dbReference type="Proteomes" id="UP000504628"/>
    </source>
</evidence>
<dbReference type="Proteomes" id="UP000504628">
    <property type="component" value="Chromosome X"/>
</dbReference>
<dbReference type="OrthoDB" id="9444389at2759"/>
<sequence length="169" mass="18934">MVEKVSKSRIRWIGPDISSFESPPRQRQLHQEISELSAKERALDELIKDCAQQLFALTDDKDNERLAYVTYQDVQSVEAYRKQMTFAIKAPPQTMLEIPAPGENTITMRIQSTRGPIEVYLFEPKQELSSNNVSGGEPASASASKPPEQPDEKESPPPQSEEMPEGSNS</sequence>
<feature type="region of interest" description="Disordered" evidence="5">
    <location>
        <begin position="128"/>
        <end position="169"/>
    </location>
</feature>
<proteinExistence type="inferred from homology"/>
<dbReference type="GO" id="GO:0090575">
    <property type="term" value="C:RNA polymerase II transcription regulator complex"/>
    <property type="evidence" value="ECO:0007669"/>
    <property type="project" value="TreeGrafter"/>
</dbReference>
<dbReference type="GO" id="GO:0000978">
    <property type="term" value="F:RNA polymerase II cis-regulatory region sequence-specific DNA binding"/>
    <property type="evidence" value="ECO:0007669"/>
    <property type="project" value="InterPro"/>
</dbReference>
<dbReference type="Pfam" id="PF16421">
    <property type="entry name" value="E2F_CC-MB"/>
    <property type="match status" value="1"/>
</dbReference>
<name>A0A7E6CZV6_9CHIR</name>
<keyword evidence="4" id="KW-0804">Transcription</keyword>
<dbReference type="RefSeq" id="XP_035872560.1">
    <property type="nucleotide sequence ID" value="XM_036016667.1"/>
</dbReference>
<evidence type="ECO:0000256" key="1">
    <source>
        <dbReference type="ARBA" id="ARBA00010940"/>
    </source>
</evidence>
<dbReference type="GO" id="GO:0046983">
    <property type="term" value="F:protein dimerization activity"/>
    <property type="evidence" value="ECO:0007669"/>
    <property type="project" value="InterPro"/>
</dbReference>
<gene>
    <name evidence="8" type="primary">LOC114504892</name>
</gene>
<evidence type="ECO:0000256" key="4">
    <source>
        <dbReference type="ARBA" id="ARBA00023163"/>
    </source>
</evidence>
<dbReference type="Gene3D" id="6.10.250.540">
    <property type="match status" value="1"/>
</dbReference>
<evidence type="ECO:0000256" key="2">
    <source>
        <dbReference type="ARBA" id="ARBA00023015"/>
    </source>
</evidence>
<dbReference type="KEGG" id="pdic:114504892"/>
<dbReference type="InterPro" id="IPR015633">
    <property type="entry name" value="E2F"/>
</dbReference>
<dbReference type="InterPro" id="IPR032198">
    <property type="entry name" value="E2F_CC-MB"/>
</dbReference>
<dbReference type="PANTHER" id="PTHR12081:SF19">
    <property type="entry name" value="TRANSCRIPTION FACTOR E2F6"/>
    <property type="match status" value="1"/>
</dbReference>
<evidence type="ECO:0000256" key="3">
    <source>
        <dbReference type="ARBA" id="ARBA00023125"/>
    </source>
</evidence>
<feature type="domain" description="E2F transcription factor CC-MB" evidence="6">
    <location>
        <begin position="29"/>
        <end position="122"/>
    </location>
</feature>
<dbReference type="InterPro" id="IPR037241">
    <property type="entry name" value="E2F-DP_heterodim"/>
</dbReference>
<evidence type="ECO:0000313" key="8">
    <source>
        <dbReference type="RefSeq" id="XP_035872560.1"/>
    </source>
</evidence>
<dbReference type="InParanoid" id="A0A7E6CZV6"/>
<keyword evidence="3" id="KW-0238">DNA-binding</keyword>
<protein>
    <submittedName>
        <fullName evidence="8">Transcription factor E2F6-like</fullName>
    </submittedName>
</protein>
<dbReference type="CDD" id="cd14660">
    <property type="entry name" value="E2F_DD"/>
    <property type="match status" value="1"/>
</dbReference>
<dbReference type="GO" id="GO:0000981">
    <property type="term" value="F:DNA-binding transcription factor activity, RNA polymerase II-specific"/>
    <property type="evidence" value="ECO:0007669"/>
    <property type="project" value="TreeGrafter"/>
</dbReference>
<evidence type="ECO:0000256" key="5">
    <source>
        <dbReference type="SAM" id="MobiDB-lite"/>
    </source>
</evidence>